<dbReference type="EMBL" id="CM047941">
    <property type="protein sequence ID" value="KAI9903374.1"/>
    <property type="molecule type" value="Genomic_DNA"/>
</dbReference>
<organism evidence="1 2">
    <name type="scientific">Trichothecium roseum</name>
    <dbReference type="NCBI Taxonomy" id="47278"/>
    <lineage>
        <taxon>Eukaryota</taxon>
        <taxon>Fungi</taxon>
        <taxon>Dikarya</taxon>
        <taxon>Ascomycota</taxon>
        <taxon>Pezizomycotina</taxon>
        <taxon>Sordariomycetes</taxon>
        <taxon>Hypocreomycetidae</taxon>
        <taxon>Hypocreales</taxon>
        <taxon>Hypocreales incertae sedis</taxon>
        <taxon>Trichothecium</taxon>
    </lineage>
</organism>
<reference evidence="1" key="1">
    <citation type="submission" date="2022-10" db="EMBL/GenBank/DDBJ databases">
        <title>Complete Genome of Trichothecium roseum strain YXFP-22015, a Plant Pathogen Isolated from Citrus.</title>
        <authorList>
            <person name="Wang Y."/>
            <person name="Zhu L."/>
        </authorList>
    </citation>
    <scope>NUCLEOTIDE SEQUENCE</scope>
    <source>
        <strain evidence="1">YXFP-22015</strain>
    </source>
</reference>
<keyword evidence="2" id="KW-1185">Reference proteome</keyword>
<comment type="caution">
    <text evidence="1">The sequence shown here is derived from an EMBL/GenBank/DDBJ whole genome shotgun (WGS) entry which is preliminary data.</text>
</comment>
<accession>A0ACC0VB01</accession>
<name>A0ACC0VB01_9HYPO</name>
<protein>
    <submittedName>
        <fullName evidence="1">Uncharacterized protein</fullName>
    </submittedName>
</protein>
<evidence type="ECO:0000313" key="1">
    <source>
        <dbReference type="EMBL" id="KAI9903374.1"/>
    </source>
</evidence>
<dbReference type="Proteomes" id="UP001163324">
    <property type="component" value="Chromosome 2"/>
</dbReference>
<sequence>MKPPGPISRAWFKWKSLNLPWRKRFLVGSDLEGNTYWVFRLSNDPGSSSTRWRRIVEYPRSAHLSSVKVGPLWHQWLRYARDEAPTLDEQRADVARRVRTRALAAEADARWEAKPRLAGDDAPGQGEKGQPVPVLEGAAQRGREKARQHEDKGSGGGVRAAAKEGVEKEEKDPWAKHRSTGPGEQWQPGGWTPTSTRK</sequence>
<evidence type="ECO:0000313" key="2">
    <source>
        <dbReference type="Proteomes" id="UP001163324"/>
    </source>
</evidence>
<proteinExistence type="predicted"/>
<gene>
    <name evidence="1" type="ORF">N3K66_002726</name>
</gene>